<evidence type="ECO:0000313" key="3">
    <source>
        <dbReference type="EMBL" id="KAG7362418.1"/>
    </source>
</evidence>
<keyword evidence="1" id="KW-1133">Transmembrane helix</keyword>
<dbReference type="EMBL" id="JAGRRH010000011">
    <property type="protein sequence ID" value="KAG7362418.1"/>
    <property type="molecule type" value="Genomic_DNA"/>
</dbReference>
<evidence type="ECO:0000313" key="2">
    <source>
        <dbReference type="EMBL" id="KAG7339653.1"/>
    </source>
</evidence>
<dbReference type="Proteomes" id="UP000693970">
    <property type="component" value="Unassembled WGS sequence"/>
</dbReference>
<keyword evidence="4" id="KW-1185">Reference proteome</keyword>
<dbReference type="EMBL" id="JAGRRH010000031">
    <property type="protein sequence ID" value="KAG7339653.1"/>
    <property type="molecule type" value="Genomic_DNA"/>
</dbReference>
<accession>A0A9K3K9Y6</accession>
<sequence>MLFTSTSRLVGSAFLLPAVGIFVVLSKGLNNGVLLPANAISIPSSRSMFEPKHKRLHPTFGDDCASLGGACSSVSSRTHFPISLRGGDMVIRSNRRYAPVRGIHMVCASVLILAVPSISFRIIQVAAFAVLVSSVLQYTNGKGFL</sequence>
<proteinExistence type="predicted"/>
<evidence type="ECO:0000256" key="1">
    <source>
        <dbReference type="SAM" id="Phobius"/>
    </source>
</evidence>
<protein>
    <submittedName>
        <fullName evidence="2">Uncharacterized protein</fullName>
    </submittedName>
</protein>
<name>A0A9K3K9Y6_9STRA</name>
<feature type="transmembrane region" description="Helical" evidence="1">
    <location>
        <begin position="6"/>
        <end position="25"/>
    </location>
</feature>
<keyword evidence="1" id="KW-0812">Transmembrane</keyword>
<evidence type="ECO:0000313" key="4">
    <source>
        <dbReference type="Proteomes" id="UP000693970"/>
    </source>
</evidence>
<organism evidence="2 4">
    <name type="scientific">Nitzschia inconspicua</name>
    <dbReference type="NCBI Taxonomy" id="303405"/>
    <lineage>
        <taxon>Eukaryota</taxon>
        <taxon>Sar</taxon>
        <taxon>Stramenopiles</taxon>
        <taxon>Ochrophyta</taxon>
        <taxon>Bacillariophyta</taxon>
        <taxon>Bacillariophyceae</taxon>
        <taxon>Bacillariophycidae</taxon>
        <taxon>Bacillariales</taxon>
        <taxon>Bacillariaceae</taxon>
        <taxon>Nitzschia</taxon>
    </lineage>
</organism>
<reference evidence="2" key="1">
    <citation type="journal article" date="2021" name="Sci. Rep.">
        <title>Diploid genomic architecture of Nitzschia inconspicua, an elite biomass production diatom.</title>
        <authorList>
            <person name="Oliver A."/>
            <person name="Podell S."/>
            <person name="Pinowska A."/>
            <person name="Traller J.C."/>
            <person name="Smith S.R."/>
            <person name="McClure R."/>
            <person name="Beliaev A."/>
            <person name="Bohutskyi P."/>
            <person name="Hill E.A."/>
            <person name="Rabines A."/>
            <person name="Zheng H."/>
            <person name="Allen L.Z."/>
            <person name="Kuo A."/>
            <person name="Grigoriev I.V."/>
            <person name="Allen A.E."/>
            <person name="Hazlebeck D."/>
            <person name="Allen E.E."/>
        </authorList>
    </citation>
    <scope>NUCLEOTIDE SEQUENCE</scope>
    <source>
        <strain evidence="2">Hildebrandi</strain>
    </source>
</reference>
<gene>
    <name evidence="2" type="ORF">IV203_024692</name>
    <name evidence="3" type="ORF">IV203_025302</name>
</gene>
<reference evidence="2" key="2">
    <citation type="submission" date="2021-04" db="EMBL/GenBank/DDBJ databases">
        <authorList>
            <person name="Podell S."/>
        </authorList>
    </citation>
    <scope>NUCLEOTIDE SEQUENCE</scope>
    <source>
        <strain evidence="2">Hildebrandi</strain>
    </source>
</reference>
<keyword evidence="1" id="KW-0472">Membrane</keyword>
<comment type="caution">
    <text evidence="2">The sequence shown here is derived from an EMBL/GenBank/DDBJ whole genome shotgun (WGS) entry which is preliminary data.</text>
</comment>
<dbReference type="AlphaFoldDB" id="A0A9K3K9Y6"/>